<dbReference type="OrthoDB" id="494993at2759"/>
<organism evidence="2 3">
    <name type="scientific">Pythium oligandrum</name>
    <name type="common">Mycoparasitic fungus</name>
    <dbReference type="NCBI Taxonomy" id="41045"/>
    <lineage>
        <taxon>Eukaryota</taxon>
        <taxon>Sar</taxon>
        <taxon>Stramenopiles</taxon>
        <taxon>Oomycota</taxon>
        <taxon>Peronosporomycetes</taxon>
        <taxon>Pythiales</taxon>
        <taxon>Pythiaceae</taxon>
        <taxon>Pythium</taxon>
    </lineage>
</organism>
<evidence type="ECO:0000313" key="3">
    <source>
        <dbReference type="Proteomes" id="UP000794436"/>
    </source>
</evidence>
<feature type="transmembrane region" description="Helical" evidence="1">
    <location>
        <begin position="674"/>
        <end position="695"/>
    </location>
</feature>
<evidence type="ECO:0000256" key="1">
    <source>
        <dbReference type="SAM" id="Phobius"/>
    </source>
</evidence>
<sequence length="880" mass="101091">MTITVGGDTMQTVWDGPVESWPPEHCRILCCIGKYAQQSTNVDTPESWIRQIALLVLLNEGIDSEILQLDYAPNLTWISYQRQTERRWLRISQEAKSVIDDLWEAQLVNGIKLSSIDYQPVTAYQISVKGLEVLERIPFKFVADTERFIYPPVPHERQLLRVQYDGHFFRVVSGAYSKISSITEVEDVSYVSSPYLPSCLRSTSGFRVEPTCNRTRAAESARGQNMMNKEAKESIVLSQVRGLVGEWMPFGANQIAALNERLGAMERCQGGLFSSEIDEHPIKTHLEVMPRLTQVRILDFDSINFINIEAEINLPEDDGVIQVEHFGMHLHVSGALLYGVRIEAIMDRSERDIPLDLFARLLVDVQQDSSEIIKNLLSRYQLSVLEMLFMNKPEQRNKYNLIMASGITPKVAASKYLDKGDRENELKQVLGEIYACYDITREDMLFLGRDGCLFVGPSAERYEALLTTFMGLNSREIFIRNFFVRTFVLDDTLNEMRKLISQYRKDPMNLHTVKETLNESARHIILLIECLQYLLESVEDLELIPMPADAAGAKLYKSLTLMERKNNIVLRCKDSIKLIERLRTQLDMLINKHETISRMQLTDVAQDIDVDIKHMVQLLFIRRQVLTNLAVIRVVFAGELSFDIIDRLSGSTFNVPVPQWYIDWIKTPVIDTPALFFGLNLLWFLLFWLGLRVWLHRESARYEASIVVRAQVDKRISVSALHAMIKKKKLMLHGCEFAQLNLERQLYIWVESEFPMPGSETQVELVVDERQRLLRSIRLQVFTSVASSKPMQKEKRRSFTGRSLRRMSTTASSSGLAENSTLDEFTKVLRSEGVYMETKAPLVRMGTLKLLDITKKTPVDRNLRTKRRNLSDAGLTKIRV</sequence>
<name>A0A8K1CH74_PYTOL</name>
<proteinExistence type="predicted"/>
<accession>A0A8K1CH74</accession>
<gene>
    <name evidence="2" type="ORF">Poli38472_005607</name>
</gene>
<keyword evidence="1" id="KW-1133">Transmembrane helix</keyword>
<comment type="caution">
    <text evidence="2">The sequence shown here is derived from an EMBL/GenBank/DDBJ whole genome shotgun (WGS) entry which is preliminary data.</text>
</comment>
<keyword evidence="1" id="KW-0472">Membrane</keyword>
<dbReference type="Proteomes" id="UP000794436">
    <property type="component" value="Unassembled WGS sequence"/>
</dbReference>
<reference evidence="2" key="1">
    <citation type="submission" date="2019-03" db="EMBL/GenBank/DDBJ databases">
        <title>Long read genome sequence of the mycoparasitic Pythium oligandrum ATCC 38472 isolated from sugarbeet rhizosphere.</title>
        <authorList>
            <person name="Gaulin E."/>
        </authorList>
    </citation>
    <scope>NUCLEOTIDE SEQUENCE</scope>
    <source>
        <strain evidence="2">ATCC 38472_TT</strain>
    </source>
</reference>
<protein>
    <submittedName>
        <fullName evidence="2">Uncharacterized protein</fullName>
    </submittedName>
</protein>
<evidence type="ECO:0000313" key="2">
    <source>
        <dbReference type="EMBL" id="TMW62989.1"/>
    </source>
</evidence>
<dbReference type="AlphaFoldDB" id="A0A8K1CH74"/>
<keyword evidence="3" id="KW-1185">Reference proteome</keyword>
<dbReference type="EMBL" id="SPLM01000073">
    <property type="protein sequence ID" value="TMW62989.1"/>
    <property type="molecule type" value="Genomic_DNA"/>
</dbReference>
<keyword evidence="1" id="KW-0812">Transmembrane</keyword>